<sequence>MPRLIDLTGYVFGRLTVINRLSNDRHGNARWFCQCECGGSAKIVATSLRGGYTKSCGCLYRIASASKVIDITGQRFARLVVIRRVENRKGRHVRWICVCDCSNTVEVVGSKLRSGHTRSCGCLQREVCAEMGSIGSCGNTKHGHARTGIFTGAYRSWTAMKARCTNPKNNRWYRYGGRGISVCGRWQDSFENFFEDMGARPTGYTIDRYPDNNGNYEPGNCRWATPKQQRANQGVVT</sequence>
<proteinExistence type="predicted"/>
<dbReference type="EMBL" id="LAZR01045449">
    <property type="protein sequence ID" value="KKK98845.1"/>
    <property type="molecule type" value="Genomic_DNA"/>
</dbReference>
<reference evidence="1" key="1">
    <citation type="journal article" date="2015" name="Nature">
        <title>Complex archaea that bridge the gap between prokaryotes and eukaryotes.</title>
        <authorList>
            <person name="Spang A."/>
            <person name="Saw J.H."/>
            <person name="Jorgensen S.L."/>
            <person name="Zaremba-Niedzwiedzka K."/>
            <person name="Martijn J."/>
            <person name="Lind A.E."/>
            <person name="van Eijk R."/>
            <person name="Schleper C."/>
            <person name="Guy L."/>
            <person name="Ettema T.J."/>
        </authorList>
    </citation>
    <scope>NUCLEOTIDE SEQUENCE</scope>
</reference>
<comment type="caution">
    <text evidence="1">The sequence shown here is derived from an EMBL/GenBank/DDBJ whole genome shotgun (WGS) entry which is preliminary data.</text>
</comment>
<gene>
    <name evidence="1" type="ORF">LCGC14_2638680</name>
</gene>
<evidence type="ECO:0008006" key="2">
    <source>
        <dbReference type="Google" id="ProtNLM"/>
    </source>
</evidence>
<name>A0A0F9AKM5_9ZZZZ</name>
<organism evidence="1">
    <name type="scientific">marine sediment metagenome</name>
    <dbReference type="NCBI Taxonomy" id="412755"/>
    <lineage>
        <taxon>unclassified sequences</taxon>
        <taxon>metagenomes</taxon>
        <taxon>ecological metagenomes</taxon>
    </lineage>
</organism>
<protein>
    <recommendedName>
        <fullName evidence="2">AP2/ERF domain-containing protein</fullName>
    </recommendedName>
</protein>
<dbReference type="AlphaFoldDB" id="A0A0F9AKM5"/>
<accession>A0A0F9AKM5</accession>
<evidence type="ECO:0000313" key="1">
    <source>
        <dbReference type="EMBL" id="KKK98845.1"/>
    </source>
</evidence>